<dbReference type="AlphaFoldDB" id="A0A1D1Y9E5"/>
<feature type="signal peptide" evidence="1">
    <location>
        <begin position="1"/>
        <end position="26"/>
    </location>
</feature>
<evidence type="ECO:0000256" key="1">
    <source>
        <dbReference type="SAM" id="SignalP"/>
    </source>
</evidence>
<gene>
    <name evidence="2" type="ORF">g.46274</name>
</gene>
<evidence type="ECO:0000313" key="2">
    <source>
        <dbReference type="EMBL" id="JAT51269.1"/>
    </source>
</evidence>
<name>A0A1D1Y9E5_9ARAE</name>
<reference evidence="2" key="1">
    <citation type="submission" date="2015-07" db="EMBL/GenBank/DDBJ databases">
        <title>Transcriptome Assembly of Anthurium amnicola.</title>
        <authorList>
            <person name="Suzuki J."/>
        </authorList>
    </citation>
    <scope>NUCLEOTIDE SEQUENCE</scope>
</reference>
<keyword evidence="1" id="KW-0732">Signal</keyword>
<feature type="chain" id="PRO_5008900029" evidence="1">
    <location>
        <begin position="27"/>
        <end position="160"/>
    </location>
</feature>
<sequence length="160" mass="17998">MNQKSFIIKFTLLVLFFLIHSEKTYGCHPAGTEGCDDDVCKCDNFSITDANMLPDKSLNITVKSNDGSHSQAFGHFTMKDDAGGNYRFLKNPEFVNNCGCKGESSSTVDPFTSDWPYSIDTPPAGTWFDVWLTVYWKCQFPAVWDVDCCATAIHYRGYVK</sequence>
<protein>
    <submittedName>
        <fullName evidence="2">Uncharacterized protein</fullName>
    </submittedName>
</protein>
<proteinExistence type="predicted"/>
<dbReference type="EMBL" id="GDJX01016667">
    <property type="protein sequence ID" value="JAT51269.1"/>
    <property type="molecule type" value="Transcribed_RNA"/>
</dbReference>
<accession>A0A1D1Y9E5</accession>
<organism evidence="2">
    <name type="scientific">Anthurium amnicola</name>
    <dbReference type="NCBI Taxonomy" id="1678845"/>
    <lineage>
        <taxon>Eukaryota</taxon>
        <taxon>Viridiplantae</taxon>
        <taxon>Streptophyta</taxon>
        <taxon>Embryophyta</taxon>
        <taxon>Tracheophyta</taxon>
        <taxon>Spermatophyta</taxon>
        <taxon>Magnoliopsida</taxon>
        <taxon>Liliopsida</taxon>
        <taxon>Araceae</taxon>
        <taxon>Pothoideae</taxon>
        <taxon>Potheae</taxon>
        <taxon>Anthurium</taxon>
    </lineage>
</organism>